<dbReference type="GO" id="GO:0002161">
    <property type="term" value="F:aminoacyl-tRNA deacylase activity"/>
    <property type="evidence" value="ECO:0007669"/>
    <property type="project" value="InterPro"/>
</dbReference>
<dbReference type="NCBIfam" id="TIGR00392">
    <property type="entry name" value="ileS"/>
    <property type="match status" value="1"/>
</dbReference>
<feature type="short sequence motif" description="'HIGH' region" evidence="15">
    <location>
        <begin position="61"/>
        <end position="71"/>
    </location>
</feature>
<keyword evidence="5 15" id="KW-0963">Cytoplasm</keyword>
<feature type="binding site" evidence="15">
    <location>
        <position position="610"/>
    </location>
    <ligand>
        <name>ATP</name>
        <dbReference type="ChEBI" id="CHEBI:30616"/>
    </ligand>
</feature>
<comment type="domain">
    <text evidence="15">IleRS has two distinct active sites: one for aminoacylation and one for editing. The misactivated valine is translocated from the active site to the editing site, which sterically excludes the correctly activated isoleucine. The single editing site contains two valyl binding pockets, one specific for each substrate (Val-AMP or Val-tRNA(Ile)).</text>
</comment>
<dbReference type="FunFam" id="3.40.50.620:FF:000075">
    <property type="entry name" value="Isoleucine--tRNA ligase"/>
    <property type="match status" value="1"/>
</dbReference>
<evidence type="ECO:0000259" key="17">
    <source>
        <dbReference type="Pfam" id="PF08264"/>
    </source>
</evidence>
<dbReference type="InterPro" id="IPR002300">
    <property type="entry name" value="aa-tRNA-synth_Ia"/>
</dbReference>
<evidence type="ECO:0000256" key="4">
    <source>
        <dbReference type="ARBA" id="ARBA00011245"/>
    </source>
</evidence>
<dbReference type="InterPro" id="IPR033709">
    <property type="entry name" value="Anticodon_Ile_ABEc"/>
</dbReference>
<feature type="domain" description="Aminoacyl-tRNA synthetase class Ia" evidence="16">
    <location>
        <begin position="31"/>
        <end position="637"/>
    </location>
</feature>
<evidence type="ECO:0000313" key="19">
    <source>
        <dbReference type="Proteomes" id="UP000555407"/>
    </source>
</evidence>
<dbReference type="EC" id="6.1.1.5" evidence="15"/>
<evidence type="ECO:0000256" key="6">
    <source>
        <dbReference type="ARBA" id="ARBA00022598"/>
    </source>
</evidence>
<dbReference type="CDD" id="cd00818">
    <property type="entry name" value="IleRS_core"/>
    <property type="match status" value="1"/>
</dbReference>
<dbReference type="AlphaFoldDB" id="A0A7X5VFV9"/>
<protein>
    <recommendedName>
        <fullName evidence="15">Isoleucine--tRNA ligase</fullName>
        <ecNumber evidence="15">6.1.1.5</ecNumber>
    </recommendedName>
    <alternativeName>
        <fullName evidence="15">Isoleucyl-tRNA synthetase</fullName>
        <shortName evidence="15">IleRS</shortName>
    </alternativeName>
</protein>
<dbReference type="Gene3D" id="1.10.730.10">
    <property type="entry name" value="Isoleucyl-tRNA Synthetase, Domain 1"/>
    <property type="match status" value="1"/>
</dbReference>
<feature type="short sequence motif" description="'KMSKS' region" evidence="15">
    <location>
        <begin position="607"/>
        <end position="611"/>
    </location>
</feature>
<dbReference type="FunFam" id="3.40.50.620:FF:000063">
    <property type="entry name" value="Isoleucine--tRNA ligase"/>
    <property type="match status" value="1"/>
</dbReference>
<gene>
    <name evidence="15" type="primary">ileS</name>
    <name evidence="18" type="ORF">BJY22_006165</name>
</gene>
<proteinExistence type="inferred from homology"/>
<evidence type="ECO:0000256" key="2">
    <source>
        <dbReference type="ARBA" id="ARBA00004496"/>
    </source>
</evidence>
<keyword evidence="12 15" id="KW-0030">Aminoacyl-tRNA synthetase</keyword>
<dbReference type="GO" id="GO:0000049">
    <property type="term" value="F:tRNA binding"/>
    <property type="evidence" value="ECO:0007669"/>
    <property type="project" value="InterPro"/>
</dbReference>
<evidence type="ECO:0000256" key="10">
    <source>
        <dbReference type="ARBA" id="ARBA00022840"/>
    </source>
</evidence>
<dbReference type="HAMAP" id="MF_02003">
    <property type="entry name" value="Ile_tRNA_synth_type2"/>
    <property type="match status" value="1"/>
</dbReference>
<keyword evidence="11 15" id="KW-0648">Protein biosynthesis</keyword>
<comment type="similarity">
    <text evidence="3 15">Belongs to the class-I aminoacyl-tRNA synthetase family. IleS type 2 subfamily.</text>
</comment>
<dbReference type="PANTHER" id="PTHR42780">
    <property type="entry name" value="SOLEUCYL-TRNA SYNTHETASE"/>
    <property type="match status" value="1"/>
</dbReference>
<dbReference type="SUPFAM" id="SSF52374">
    <property type="entry name" value="Nucleotidylyl transferase"/>
    <property type="match status" value="1"/>
</dbReference>
<comment type="subcellular location">
    <subcellularLocation>
        <location evidence="2 15">Cytoplasm</location>
    </subcellularLocation>
</comment>
<accession>A0A7X5VFV9</accession>
<dbReference type="InterPro" id="IPR023586">
    <property type="entry name" value="Ile-tRNA-ligase_type2"/>
</dbReference>
<dbReference type="InterPro" id="IPR009008">
    <property type="entry name" value="Val/Leu/Ile-tRNA-synth_edit"/>
</dbReference>
<dbReference type="PANTHER" id="PTHR42780:SF1">
    <property type="entry name" value="ISOLEUCINE--TRNA LIGASE, CYTOPLASMIC"/>
    <property type="match status" value="1"/>
</dbReference>
<evidence type="ECO:0000256" key="14">
    <source>
        <dbReference type="ARBA" id="ARBA00048359"/>
    </source>
</evidence>
<dbReference type="PRINTS" id="PR00984">
    <property type="entry name" value="TRNASYNTHILE"/>
</dbReference>
<comment type="function">
    <text evidence="13 15">Catalyzes the attachment of isoleucine to tRNA(Ile). As IleRS can inadvertently accommodate and process structurally similar amino acids such as valine, to avoid such errors it has two additional distinct tRNA(Ile)-dependent editing activities. One activity is designated as 'pretransfer' editing and involves the hydrolysis of activated Val-AMP. The other activity is designated 'posttransfer' editing and involves deacylation of mischarged Val-tRNA(Ile).</text>
</comment>
<reference evidence="18 19" key="1">
    <citation type="submission" date="2020-03" db="EMBL/GenBank/DDBJ databases">
        <title>Sequencing the genomes of 1000 actinobacteria strains.</title>
        <authorList>
            <person name="Klenk H.-P."/>
        </authorList>
    </citation>
    <scope>NUCLEOTIDE SEQUENCE [LARGE SCALE GENOMIC DNA]</scope>
    <source>
        <strain evidence="18 19">DSM 45490</strain>
    </source>
</reference>
<dbReference type="CDD" id="cd07961">
    <property type="entry name" value="Anticodon_Ia_Ile_ABEc"/>
    <property type="match status" value="1"/>
</dbReference>
<dbReference type="Pfam" id="PF08264">
    <property type="entry name" value="Anticodon_1"/>
    <property type="match status" value="1"/>
</dbReference>
<keyword evidence="6 15" id="KW-0436">Ligase</keyword>
<dbReference type="Gene3D" id="3.90.740.10">
    <property type="entry name" value="Valyl/Leucyl/Isoleucyl-tRNA synthetase, editing domain"/>
    <property type="match status" value="1"/>
</dbReference>
<comment type="caution">
    <text evidence="18">The sequence shown here is derived from an EMBL/GenBank/DDBJ whole genome shotgun (WGS) entry which is preliminary data.</text>
</comment>
<organism evidence="18 19">
    <name type="scientific">Kribbella shirazensis</name>
    <dbReference type="NCBI Taxonomy" id="1105143"/>
    <lineage>
        <taxon>Bacteria</taxon>
        <taxon>Bacillati</taxon>
        <taxon>Actinomycetota</taxon>
        <taxon>Actinomycetes</taxon>
        <taxon>Propionibacteriales</taxon>
        <taxon>Kribbellaceae</taxon>
        <taxon>Kribbella</taxon>
    </lineage>
</organism>
<comment type="catalytic activity">
    <reaction evidence="14 15">
        <text>tRNA(Ile) + L-isoleucine + ATP = L-isoleucyl-tRNA(Ile) + AMP + diphosphate</text>
        <dbReference type="Rhea" id="RHEA:11060"/>
        <dbReference type="Rhea" id="RHEA-COMP:9666"/>
        <dbReference type="Rhea" id="RHEA-COMP:9695"/>
        <dbReference type="ChEBI" id="CHEBI:30616"/>
        <dbReference type="ChEBI" id="CHEBI:33019"/>
        <dbReference type="ChEBI" id="CHEBI:58045"/>
        <dbReference type="ChEBI" id="CHEBI:78442"/>
        <dbReference type="ChEBI" id="CHEBI:78528"/>
        <dbReference type="ChEBI" id="CHEBI:456215"/>
        <dbReference type="EC" id="6.1.1.5"/>
    </reaction>
</comment>
<dbReference type="Proteomes" id="UP000555407">
    <property type="component" value="Unassembled WGS sequence"/>
</dbReference>
<comment type="cofactor">
    <cofactor evidence="1 15">
        <name>Zn(2+)</name>
        <dbReference type="ChEBI" id="CHEBI:29105"/>
    </cofactor>
</comment>
<dbReference type="InterPro" id="IPR013155">
    <property type="entry name" value="M/V/L/I-tRNA-synth_anticd-bd"/>
</dbReference>
<evidence type="ECO:0000259" key="16">
    <source>
        <dbReference type="Pfam" id="PF00133"/>
    </source>
</evidence>
<name>A0A7X5VFV9_9ACTN</name>
<evidence type="ECO:0000256" key="7">
    <source>
        <dbReference type="ARBA" id="ARBA00022723"/>
    </source>
</evidence>
<dbReference type="Pfam" id="PF00133">
    <property type="entry name" value="tRNA-synt_1"/>
    <property type="match status" value="1"/>
</dbReference>
<evidence type="ECO:0000256" key="13">
    <source>
        <dbReference type="ARBA" id="ARBA00025217"/>
    </source>
</evidence>
<dbReference type="GO" id="GO:0006428">
    <property type="term" value="P:isoleucyl-tRNA aminoacylation"/>
    <property type="evidence" value="ECO:0007669"/>
    <property type="project" value="UniProtKB-UniRule"/>
</dbReference>
<dbReference type="SUPFAM" id="SSF50677">
    <property type="entry name" value="ValRS/IleRS/LeuRS editing domain"/>
    <property type="match status" value="1"/>
</dbReference>
<evidence type="ECO:0000256" key="11">
    <source>
        <dbReference type="ARBA" id="ARBA00022917"/>
    </source>
</evidence>
<sequence>MAAAQNFGHTSGTPWRQVPAQVDFPALEREVLTLWDEHDTFAKSLEQSAGGQPWTFYEGPPTANGMPGTHHIEARVFKDVFPRYRTMKGFWVERKAGWDCHGLPVEVAVEKELGFNGKPDIEAYGIAEFNAKCRESVLRHVDAFNELTVRMGYWVDLEHPYKTMDPEYVQSVWWSLKQVHDKGLLVEDYRITPYCPRCGTGLSDHELAQGYETVVDPSVYVRFPLTSGPLAGKASMLVWTTTPWTLVSNTAVAVHPDVQYVVATDGNESLVVAEPLLDRLGEGWTVTERYVGRDMERWDYQRPLELVPFDEPAHYVVLADYVTTEDGTGLVHQSPAFGADDLAVGRAYNLPVVNPVDTTGHFNADVPLVGGQFFKKADEDLVKDLKDRGLLFKHVPYEHPYPHCWRCHTPVMYYALPSWYIRTTQVKDALLRENEKTNWYPDSVKWGRYGDWLRNNIDWAVSRSRYWGTPLPIWRCGEDHQVCVGSLAELGELAGRDLSATDPHRPYVDDITFDCPTCGAESRRVPEVIDAWYDSGSMPFAQWGYPWVEGSKEKFEQTYPADYICEAIDQTRGWFYTLMAIGTLVFDESSYRNVVCLGHILAEDGRKMSKHLGNILEPIPLMNDHSADAVRWFMAASGSPWKARGIGPNVLNEIVRKVLLTYWNTVAFHALYARLADWSPADAPAVADRSVLDRWLVSETHRLVRDTDEAYAAFDTQRLGLLVNSFVDVLSNWYVRRSRRRFWSGDASALATLHETLDVLTRVMAPLTPFVTERVWQDVFRPVTPGLPESVHLTSFPTYDETLIDDVLAQHVSMARRVVELGRSARAEAKVKTRQPLARALVGSAAIADLSPELLREIADELNVGTVAPLSSAGADLVEFSAKGNFRELGKRFAKQTPVVAAAIAAADAGALAASLKESGTATVVVDGEDVQVSEAEVLVSERPKEGWSVVNEQGETVALDLEVTPELKQAGLAREVVRTLQEARKNAGLEVSDRIRVWLTSTDAELTDALGKHADEIAREVLAVDLAQSAPTEAPDSSAEVATGTEEDLQLTYWLTKA</sequence>
<comment type="subunit">
    <text evidence="4 15">Monomer.</text>
</comment>
<evidence type="ECO:0000256" key="8">
    <source>
        <dbReference type="ARBA" id="ARBA00022741"/>
    </source>
</evidence>
<dbReference type="FunFam" id="3.90.740.10:FF:000016">
    <property type="entry name" value="Isoleucine--tRNA ligase"/>
    <property type="match status" value="1"/>
</dbReference>
<dbReference type="GO" id="GO:0005524">
    <property type="term" value="F:ATP binding"/>
    <property type="evidence" value="ECO:0007669"/>
    <property type="project" value="UniProtKB-UniRule"/>
</dbReference>
<evidence type="ECO:0000256" key="12">
    <source>
        <dbReference type="ARBA" id="ARBA00023146"/>
    </source>
</evidence>
<evidence type="ECO:0000256" key="3">
    <source>
        <dbReference type="ARBA" id="ARBA00007078"/>
    </source>
</evidence>
<dbReference type="Pfam" id="PF19302">
    <property type="entry name" value="DUF5915"/>
    <property type="match status" value="1"/>
</dbReference>
<evidence type="ECO:0000256" key="15">
    <source>
        <dbReference type="HAMAP-Rule" id="MF_02003"/>
    </source>
</evidence>
<feature type="domain" description="Methionyl/Valyl/Leucyl/Isoleucyl-tRNA synthetase anticodon-binding" evidence="17">
    <location>
        <begin position="693"/>
        <end position="837"/>
    </location>
</feature>
<dbReference type="InterPro" id="IPR002301">
    <property type="entry name" value="Ile-tRNA-ligase"/>
</dbReference>
<evidence type="ECO:0000256" key="5">
    <source>
        <dbReference type="ARBA" id="ARBA00022490"/>
    </source>
</evidence>
<dbReference type="SUPFAM" id="SSF47323">
    <property type="entry name" value="Anticodon-binding domain of a subclass of class I aminoacyl-tRNA synthetases"/>
    <property type="match status" value="1"/>
</dbReference>
<keyword evidence="9 15" id="KW-0862">Zinc</keyword>
<evidence type="ECO:0000256" key="9">
    <source>
        <dbReference type="ARBA" id="ARBA00022833"/>
    </source>
</evidence>
<dbReference type="Gene3D" id="3.40.50.620">
    <property type="entry name" value="HUPs"/>
    <property type="match status" value="2"/>
</dbReference>
<dbReference type="GO" id="GO:0004822">
    <property type="term" value="F:isoleucine-tRNA ligase activity"/>
    <property type="evidence" value="ECO:0007669"/>
    <property type="project" value="UniProtKB-UniRule"/>
</dbReference>
<keyword evidence="19" id="KW-1185">Reference proteome</keyword>
<dbReference type="GO" id="GO:0008270">
    <property type="term" value="F:zinc ion binding"/>
    <property type="evidence" value="ECO:0007669"/>
    <property type="project" value="UniProtKB-UniRule"/>
</dbReference>
<keyword evidence="7 15" id="KW-0479">Metal-binding</keyword>
<dbReference type="GO" id="GO:0005737">
    <property type="term" value="C:cytoplasm"/>
    <property type="evidence" value="ECO:0007669"/>
    <property type="project" value="UniProtKB-SubCell"/>
</dbReference>
<dbReference type="EMBL" id="JAASRO010000001">
    <property type="protein sequence ID" value="NIK60448.1"/>
    <property type="molecule type" value="Genomic_DNA"/>
</dbReference>
<evidence type="ECO:0000313" key="18">
    <source>
        <dbReference type="EMBL" id="NIK60448.1"/>
    </source>
</evidence>
<keyword evidence="8 15" id="KW-0547">Nucleotide-binding</keyword>
<keyword evidence="10 15" id="KW-0067">ATP-binding</keyword>
<dbReference type="InterPro" id="IPR009080">
    <property type="entry name" value="tRNAsynth_Ia_anticodon-bd"/>
</dbReference>
<dbReference type="RefSeq" id="WP_167213702.1">
    <property type="nucleotide sequence ID" value="NZ_JAASRO010000001.1"/>
</dbReference>
<evidence type="ECO:0000256" key="1">
    <source>
        <dbReference type="ARBA" id="ARBA00001947"/>
    </source>
</evidence>
<dbReference type="InterPro" id="IPR014729">
    <property type="entry name" value="Rossmann-like_a/b/a_fold"/>
</dbReference>